<keyword evidence="3" id="KW-1185">Reference proteome</keyword>
<comment type="caution">
    <text evidence="2">The sequence shown here is derived from an EMBL/GenBank/DDBJ whole genome shotgun (WGS) entry which is preliminary data.</text>
</comment>
<accession>A0ABN9T1A0</accession>
<evidence type="ECO:0000313" key="3">
    <source>
        <dbReference type="Proteomes" id="UP001189429"/>
    </source>
</evidence>
<feature type="region of interest" description="Disordered" evidence="1">
    <location>
        <begin position="1"/>
        <end position="60"/>
    </location>
</feature>
<evidence type="ECO:0000256" key="1">
    <source>
        <dbReference type="SAM" id="MobiDB-lite"/>
    </source>
</evidence>
<sequence>MRATADEEDEEGGEEGGGGGGGGAGGGGRKTRRLARWGRAQAHTCPTRSENEEAEEWEEKGEGYARRCVLWHPRAKAPAEVLRAVAAGAGGRGPCSARRG</sequence>
<dbReference type="Proteomes" id="UP001189429">
    <property type="component" value="Unassembled WGS sequence"/>
</dbReference>
<protein>
    <submittedName>
        <fullName evidence="2">Uncharacterized protein</fullName>
    </submittedName>
</protein>
<proteinExistence type="predicted"/>
<feature type="compositionally biased region" description="Gly residues" evidence="1">
    <location>
        <begin position="15"/>
        <end position="28"/>
    </location>
</feature>
<dbReference type="EMBL" id="CAUYUJ010014245">
    <property type="protein sequence ID" value="CAK0838725.1"/>
    <property type="molecule type" value="Genomic_DNA"/>
</dbReference>
<feature type="compositionally biased region" description="Acidic residues" evidence="1">
    <location>
        <begin position="1"/>
        <end position="14"/>
    </location>
</feature>
<name>A0ABN9T1A0_9DINO</name>
<evidence type="ECO:0000313" key="2">
    <source>
        <dbReference type="EMBL" id="CAK0838725.1"/>
    </source>
</evidence>
<organism evidence="2 3">
    <name type="scientific">Prorocentrum cordatum</name>
    <dbReference type="NCBI Taxonomy" id="2364126"/>
    <lineage>
        <taxon>Eukaryota</taxon>
        <taxon>Sar</taxon>
        <taxon>Alveolata</taxon>
        <taxon>Dinophyceae</taxon>
        <taxon>Prorocentrales</taxon>
        <taxon>Prorocentraceae</taxon>
        <taxon>Prorocentrum</taxon>
    </lineage>
</organism>
<reference evidence="2" key="1">
    <citation type="submission" date="2023-10" db="EMBL/GenBank/DDBJ databases">
        <authorList>
            <person name="Chen Y."/>
            <person name="Shah S."/>
            <person name="Dougan E. K."/>
            <person name="Thang M."/>
            <person name="Chan C."/>
        </authorList>
    </citation>
    <scope>NUCLEOTIDE SEQUENCE [LARGE SCALE GENOMIC DNA]</scope>
</reference>
<gene>
    <name evidence="2" type="ORF">PCOR1329_LOCUS34612</name>
</gene>